<organism evidence="1 2">
    <name type="scientific">Heterorhabditis bacteriophora</name>
    <name type="common">Entomopathogenic nematode worm</name>
    <dbReference type="NCBI Taxonomy" id="37862"/>
    <lineage>
        <taxon>Eukaryota</taxon>
        <taxon>Metazoa</taxon>
        <taxon>Ecdysozoa</taxon>
        <taxon>Nematoda</taxon>
        <taxon>Chromadorea</taxon>
        <taxon>Rhabditida</taxon>
        <taxon>Rhabditina</taxon>
        <taxon>Rhabditomorpha</taxon>
        <taxon>Strongyloidea</taxon>
        <taxon>Heterorhabditidae</taxon>
        <taxon>Heterorhabditis</taxon>
    </lineage>
</organism>
<evidence type="ECO:0000313" key="2">
    <source>
        <dbReference type="WBParaSite" id="Hba_13975"/>
    </source>
</evidence>
<sequence length="59" mass="6787">MSRGKNITSNQPVIINVLLDQNLSQLQIAKKLEHSRCSVQNAIKHISKPDRPRVKIWIQ</sequence>
<proteinExistence type="predicted"/>
<dbReference type="Gene3D" id="1.10.10.60">
    <property type="entry name" value="Homeodomain-like"/>
    <property type="match status" value="1"/>
</dbReference>
<name>A0A1I7X8S2_HETBA</name>
<dbReference type="Proteomes" id="UP000095283">
    <property type="component" value="Unplaced"/>
</dbReference>
<keyword evidence="1" id="KW-1185">Reference proteome</keyword>
<dbReference type="AlphaFoldDB" id="A0A1I7X8S2"/>
<dbReference type="WBParaSite" id="Hba_13975">
    <property type="protein sequence ID" value="Hba_13975"/>
    <property type="gene ID" value="Hba_13975"/>
</dbReference>
<accession>A0A1I7X8S2</accession>
<evidence type="ECO:0000313" key="1">
    <source>
        <dbReference type="Proteomes" id="UP000095283"/>
    </source>
</evidence>
<protein>
    <submittedName>
        <fullName evidence="2">HTH_38 domain-containing protein</fullName>
    </submittedName>
</protein>
<reference evidence="2" key="1">
    <citation type="submission" date="2016-11" db="UniProtKB">
        <authorList>
            <consortium name="WormBaseParasite"/>
        </authorList>
    </citation>
    <scope>IDENTIFICATION</scope>
</reference>